<reference evidence="2" key="1">
    <citation type="submission" date="2018-05" db="EMBL/GenBank/DDBJ databases">
        <authorList>
            <person name="Lanie J.A."/>
            <person name="Ng W.-L."/>
            <person name="Kazmierczak K.M."/>
            <person name="Andrzejewski T.M."/>
            <person name="Davidsen T.M."/>
            <person name="Wayne K.J."/>
            <person name="Tettelin H."/>
            <person name="Glass J.I."/>
            <person name="Rusch D."/>
            <person name="Podicherti R."/>
            <person name="Tsui H.-C.T."/>
            <person name="Winkler M.E."/>
        </authorList>
    </citation>
    <scope>NUCLEOTIDE SEQUENCE</scope>
</reference>
<dbReference type="GO" id="GO:0030145">
    <property type="term" value="F:manganese ion binding"/>
    <property type="evidence" value="ECO:0007669"/>
    <property type="project" value="TreeGrafter"/>
</dbReference>
<dbReference type="PANTHER" id="PTHR16509:SF8">
    <property type="entry name" value="MANGANESE-DEPENDENT ADP-RIBOSE_CDP-ALCOHOL DIPHOSPHATASE"/>
    <property type="match status" value="1"/>
</dbReference>
<protein>
    <recommendedName>
        <fullName evidence="1">Calcineurin-like phosphoesterase domain-containing protein</fullName>
    </recommendedName>
</protein>
<dbReference type="GO" id="GO:0047631">
    <property type="term" value="F:ADP-ribose diphosphatase activity"/>
    <property type="evidence" value="ECO:0007669"/>
    <property type="project" value="TreeGrafter"/>
</dbReference>
<dbReference type="PANTHER" id="PTHR16509">
    <property type="match status" value="1"/>
</dbReference>
<name>A0A382MLS3_9ZZZZ</name>
<dbReference type="SUPFAM" id="SSF56300">
    <property type="entry name" value="Metallo-dependent phosphatases"/>
    <property type="match status" value="1"/>
</dbReference>
<evidence type="ECO:0000313" key="2">
    <source>
        <dbReference type="EMBL" id="SVC49934.1"/>
    </source>
</evidence>
<dbReference type="InterPro" id="IPR029052">
    <property type="entry name" value="Metallo-depent_PP-like"/>
</dbReference>
<dbReference type="Pfam" id="PF00149">
    <property type="entry name" value="Metallophos"/>
    <property type="match status" value="1"/>
</dbReference>
<dbReference type="Gene3D" id="3.60.21.10">
    <property type="match status" value="1"/>
</dbReference>
<feature type="domain" description="Calcineurin-like phosphoesterase" evidence="1">
    <location>
        <begin position="26"/>
        <end position="237"/>
    </location>
</feature>
<dbReference type="EMBL" id="UINC01094579">
    <property type="protein sequence ID" value="SVC49934.1"/>
    <property type="molecule type" value="Genomic_DNA"/>
</dbReference>
<gene>
    <name evidence="2" type="ORF">METZ01_LOCUS302788</name>
</gene>
<proteinExistence type="predicted"/>
<dbReference type="InterPro" id="IPR004843">
    <property type="entry name" value="Calcineurin-like_PHP"/>
</dbReference>
<dbReference type="GO" id="GO:0008663">
    <property type="term" value="F:2',3'-cyclic-nucleotide 2'-phosphodiesterase activity"/>
    <property type="evidence" value="ECO:0007669"/>
    <property type="project" value="TreeGrafter"/>
</dbReference>
<dbReference type="AlphaFoldDB" id="A0A382MLS3"/>
<sequence length="293" mass="33171">MKITLALLFAFSTFIIQATEPLFQFGAVADCQYCKQTSAVRKYSQSPQKLTECVAHYNKLNLAFVVHLGDFIDRDFESFEKVVPIYNRLKAPHYHVLGNHDFSVVDEKKASVPAQLGLKNRYYDFAHKGWRFIVLDGNDVSLYAYPKNDPRTKAATAFHRRLKAGTPTWNGGVGDKQLAWIESKLKAATKAKERVMLFCHFPVHPANVHNLWNHSAITELLAKYPCVAAYLNGHNHAGNYGEKNGIHYLSLKGMVDTEKNSYSVMEVHADRLILKGFGRQENREMKLSAPAKP</sequence>
<accession>A0A382MLS3</accession>
<evidence type="ECO:0000259" key="1">
    <source>
        <dbReference type="Pfam" id="PF00149"/>
    </source>
</evidence>
<organism evidence="2">
    <name type="scientific">marine metagenome</name>
    <dbReference type="NCBI Taxonomy" id="408172"/>
    <lineage>
        <taxon>unclassified sequences</taxon>
        <taxon>metagenomes</taxon>
        <taxon>ecological metagenomes</taxon>
    </lineage>
</organism>
<dbReference type="GO" id="GO:0047734">
    <property type="term" value="F:CDP-glycerol diphosphatase activity"/>
    <property type="evidence" value="ECO:0007669"/>
    <property type="project" value="TreeGrafter"/>
</dbReference>